<dbReference type="InterPro" id="IPR018306">
    <property type="entry name" value="Phage_T5_Orf172_DNA-bd"/>
</dbReference>
<feature type="region of interest" description="Disordered" evidence="1">
    <location>
        <begin position="1"/>
        <end position="128"/>
    </location>
</feature>
<feature type="domain" description="Bacteriophage T5 Orf172 DNA-binding" evidence="3">
    <location>
        <begin position="254"/>
        <end position="339"/>
    </location>
</feature>
<dbReference type="SMART" id="SM00974">
    <property type="entry name" value="T5orf172"/>
    <property type="match status" value="1"/>
</dbReference>
<dbReference type="InterPro" id="IPR053006">
    <property type="entry name" value="Meiosis_regulatory"/>
</dbReference>
<evidence type="ECO:0000313" key="5">
    <source>
        <dbReference type="Proteomes" id="UP000800038"/>
    </source>
</evidence>
<feature type="compositionally biased region" description="Polar residues" evidence="1">
    <location>
        <begin position="112"/>
        <end position="124"/>
    </location>
</feature>
<accession>A0A6A5T1I1</accession>
<dbReference type="OrthoDB" id="3511049at2759"/>
<reference evidence="4" key="1">
    <citation type="journal article" date="2020" name="Stud. Mycol.">
        <title>101 Dothideomycetes genomes: a test case for predicting lifestyles and emergence of pathogens.</title>
        <authorList>
            <person name="Haridas S."/>
            <person name="Albert R."/>
            <person name="Binder M."/>
            <person name="Bloem J."/>
            <person name="Labutti K."/>
            <person name="Salamov A."/>
            <person name="Andreopoulos B."/>
            <person name="Baker S."/>
            <person name="Barry K."/>
            <person name="Bills G."/>
            <person name="Bluhm B."/>
            <person name="Cannon C."/>
            <person name="Castanera R."/>
            <person name="Culley D."/>
            <person name="Daum C."/>
            <person name="Ezra D."/>
            <person name="Gonzalez J."/>
            <person name="Henrissat B."/>
            <person name="Kuo A."/>
            <person name="Liang C."/>
            <person name="Lipzen A."/>
            <person name="Lutzoni F."/>
            <person name="Magnuson J."/>
            <person name="Mondo S."/>
            <person name="Nolan M."/>
            <person name="Ohm R."/>
            <person name="Pangilinan J."/>
            <person name="Park H.-J."/>
            <person name="Ramirez L."/>
            <person name="Alfaro M."/>
            <person name="Sun H."/>
            <person name="Tritt A."/>
            <person name="Yoshinaga Y."/>
            <person name="Zwiers L.-H."/>
            <person name="Turgeon B."/>
            <person name="Goodwin S."/>
            <person name="Spatafora J."/>
            <person name="Crous P."/>
            <person name="Grigoriev I."/>
        </authorList>
    </citation>
    <scope>NUCLEOTIDE SEQUENCE</scope>
    <source>
        <strain evidence="4">CBS 161.51</strain>
    </source>
</reference>
<feature type="compositionally biased region" description="Polar residues" evidence="1">
    <location>
        <begin position="80"/>
        <end position="90"/>
    </location>
</feature>
<dbReference type="Pfam" id="PF10544">
    <property type="entry name" value="T5orf172"/>
    <property type="match status" value="1"/>
</dbReference>
<keyword evidence="5" id="KW-1185">Reference proteome</keyword>
<evidence type="ECO:0000256" key="2">
    <source>
        <dbReference type="SAM" id="Phobius"/>
    </source>
</evidence>
<evidence type="ECO:0000313" key="4">
    <source>
        <dbReference type="EMBL" id="KAF1942977.1"/>
    </source>
</evidence>
<keyword evidence="2" id="KW-0472">Membrane</keyword>
<evidence type="ECO:0000256" key="1">
    <source>
        <dbReference type="SAM" id="MobiDB-lite"/>
    </source>
</evidence>
<dbReference type="PANTHER" id="PTHR28094">
    <property type="entry name" value="MEIOTICALLY UP-REGULATED GENE 113 PROTEIN"/>
    <property type="match status" value="1"/>
</dbReference>
<feature type="compositionally biased region" description="Low complexity" evidence="1">
    <location>
        <begin position="173"/>
        <end position="182"/>
    </location>
</feature>
<dbReference type="AlphaFoldDB" id="A0A6A5T1I1"/>
<proteinExistence type="predicted"/>
<evidence type="ECO:0000259" key="3">
    <source>
        <dbReference type="SMART" id="SM00974"/>
    </source>
</evidence>
<keyword evidence="2" id="KW-0812">Transmembrane</keyword>
<dbReference type="Proteomes" id="UP000800038">
    <property type="component" value="Unassembled WGS sequence"/>
</dbReference>
<gene>
    <name evidence="4" type="ORF">EJ02DRAFT_511376</name>
</gene>
<sequence length="458" mass="51948">MPIQSSLLPSAIEPSRSYRRRRSADDQSMVSSDAPSRISRRKPTTPTPSPNWPIWILSDSDLDEETDPSTPSIRKPKTLTARSEPTLKQPSSEKDDCFLPPKTPVNVRSKLNRQPATDPGNSRKVNSDVFKDTVAGLMGQIHRDVEKEEVLHGISKAGSMTEGYSEHTDKKSSSNSPSSADKISLEANGSPCLSVVSSKTLGLEDKPNSKEPPMVSFVGPQINAPTLHTRIREKLNSMLTPTDQEGYIYIFSDPKRPQLHKIGRSRKTVSRLGQLQYKCGLKLNLVRDIHVNYYIRTEVLIHAYLSDLCRPYKCDACNASHGEWFEIAEEPAKALVSRWVDFMSQEIPYDPETRQIQPFMQNLVKIREYLFENADIEFQAVRKHWDQIMLPSSLDRFQFKFDIFCEVLLKFCWPISTMVAWTVTFVVSQHPVTFMCLVASVIGTFICMSNMSNRKQSQ</sequence>
<dbReference type="PANTHER" id="PTHR28094:SF2">
    <property type="entry name" value="BACTERIOPHAGE T5 ORF172 DNA-BINDING DOMAIN-CONTAINING PROTEIN"/>
    <property type="match status" value="1"/>
</dbReference>
<protein>
    <recommendedName>
        <fullName evidence="3">Bacteriophage T5 Orf172 DNA-binding domain-containing protein</fullName>
    </recommendedName>
</protein>
<feature type="region of interest" description="Disordered" evidence="1">
    <location>
        <begin position="157"/>
        <end position="186"/>
    </location>
</feature>
<dbReference type="EMBL" id="ML976030">
    <property type="protein sequence ID" value="KAF1942977.1"/>
    <property type="molecule type" value="Genomic_DNA"/>
</dbReference>
<feature type="transmembrane region" description="Helical" evidence="2">
    <location>
        <begin position="432"/>
        <end position="451"/>
    </location>
</feature>
<name>A0A6A5T1I1_9PLEO</name>
<organism evidence="4 5">
    <name type="scientific">Clathrospora elynae</name>
    <dbReference type="NCBI Taxonomy" id="706981"/>
    <lineage>
        <taxon>Eukaryota</taxon>
        <taxon>Fungi</taxon>
        <taxon>Dikarya</taxon>
        <taxon>Ascomycota</taxon>
        <taxon>Pezizomycotina</taxon>
        <taxon>Dothideomycetes</taxon>
        <taxon>Pleosporomycetidae</taxon>
        <taxon>Pleosporales</taxon>
        <taxon>Diademaceae</taxon>
        <taxon>Clathrospora</taxon>
    </lineage>
</organism>
<keyword evidence="2" id="KW-1133">Transmembrane helix</keyword>